<sequence length="205" mass="22701">MGESEKLVSSLFQMARESAPSIIFIDEIDSLCGQRGEGNESEASRRIKTELLVQMQGVGHNDQKVLVLAATNTPYALDQVHLGDTPNNLTEKDFEYLASRTDGFSGSDISVCVKDVLFEPVRKTQDAMYFYKSPEGMWIPCGPKQPGAIQTTMQDLASKGLASKILPPPITRTDFEKVLARQRPTVSKADLDVHERFTKEFGEEG</sequence>
<dbReference type="Proteomes" id="UP000289738">
    <property type="component" value="Chromosome B08"/>
</dbReference>
<dbReference type="Pfam" id="PF00004">
    <property type="entry name" value="AAA"/>
    <property type="match status" value="1"/>
</dbReference>
<dbReference type="EMBL" id="SDMP01000018">
    <property type="protein sequence ID" value="RYQ97829.1"/>
    <property type="molecule type" value="Genomic_DNA"/>
</dbReference>
<dbReference type="InterPro" id="IPR050304">
    <property type="entry name" value="MT-severing_AAA_ATPase"/>
</dbReference>
<keyword evidence="2" id="KW-0067">ATP-binding</keyword>
<feature type="domain" description="Spastin/Vps4 C-terminal" evidence="4">
    <location>
        <begin position="138"/>
        <end position="202"/>
    </location>
</feature>
<dbReference type="Pfam" id="PF17862">
    <property type="entry name" value="AAA_lid_3"/>
    <property type="match status" value="1"/>
</dbReference>
<evidence type="ECO:0000259" key="3">
    <source>
        <dbReference type="Pfam" id="PF00004"/>
    </source>
</evidence>
<dbReference type="FunFam" id="1.10.8.60:FF:000015">
    <property type="entry name" value="vacuolar protein sorting-associated protein 4A"/>
    <property type="match status" value="1"/>
</dbReference>
<evidence type="ECO:0000256" key="1">
    <source>
        <dbReference type="ARBA" id="ARBA00022741"/>
    </source>
</evidence>
<organism evidence="6 7">
    <name type="scientific">Arachis hypogaea</name>
    <name type="common">Peanut</name>
    <dbReference type="NCBI Taxonomy" id="3818"/>
    <lineage>
        <taxon>Eukaryota</taxon>
        <taxon>Viridiplantae</taxon>
        <taxon>Streptophyta</taxon>
        <taxon>Embryophyta</taxon>
        <taxon>Tracheophyta</taxon>
        <taxon>Spermatophyta</taxon>
        <taxon>Magnoliopsida</taxon>
        <taxon>eudicotyledons</taxon>
        <taxon>Gunneridae</taxon>
        <taxon>Pentapetalae</taxon>
        <taxon>rosids</taxon>
        <taxon>fabids</taxon>
        <taxon>Fabales</taxon>
        <taxon>Fabaceae</taxon>
        <taxon>Papilionoideae</taxon>
        <taxon>50 kb inversion clade</taxon>
        <taxon>dalbergioids sensu lato</taxon>
        <taxon>Dalbergieae</taxon>
        <taxon>Pterocarpus clade</taxon>
        <taxon>Arachis</taxon>
    </lineage>
</organism>
<dbReference type="GO" id="GO:0016887">
    <property type="term" value="F:ATP hydrolysis activity"/>
    <property type="evidence" value="ECO:0007669"/>
    <property type="project" value="InterPro"/>
</dbReference>
<dbReference type="Gene3D" id="1.10.8.60">
    <property type="match status" value="1"/>
</dbReference>
<evidence type="ECO:0000259" key="5">
    <source>
        <dbReference type="Pfam" id="PF17862"/>
    </source>
</evidence>
<dbReference type="PANTHER" id="PTHR23074:SF159">
    <property type="entry name" value="PROTEIN SUPPRESSOR OF K(+) TRANSPORT GROWTH DEFECT 1"/>
    <property type="match status" value="1"/>
</dbReference>
<dbReference type="AlphaFoldDB" id="A0A444Y7C3"/>
<dbReference type="InterPro" id="IPR015415">
    <property type="entry name" value="Spast_Vps4_C"/>
</dbReference>
<dbReference type="PANTHER" id="PTHR23074">
    <property type="entry name" value="AAA DOMAIN-CONTAINING"/>
    <property type="match status" value="1"/>
</dbReference>
<dbReference type="InterPro" id="IPR027417">
    <property type="entry name" value="P-loop_NTPase"/>
</dbReference>
<dbReference type="GO" id="GO:0016197">
    <property type="term" value="P:endosomal transport"/>
    <property type="evidence" value="ECO:0007669"/>
    <property type="project" value="TreeGrafter"/>
</dbReference>
<reference evidence="6 7" key="1">
    <citation type="submission" date="2019-01" db="EMBL/GenBank/DDBJ databases">
        <title>Sequencing of cultivated peanut Arachis hypogaea provides insights into genome evolution and oil improvement.</title>
        <authorList>
            <person name="Chen X."/>
        </authorList>
    </citation>
    <scope>NUCLEOTIDE SEQUENCE [LARGE SCALE GENOMIC DNA]</scope>
    <source>
        <strain evidence="7">cv. Fuhuasheng</strain>
        <tissue evidence="6">Leaves</tissue>
    </source>
</reference>
<dbReference type="GO" id="GO:0005524">
    <property type="term" value="F:ATP binding"/>
    <property type="evidence" value="ECO:0007669"/>
    <property type="project" value="UniProtKB-KW"/>
</dbReference>
<keyword evidence="1" id="KW-0547">Nucleotide-binding</keyword>
<comment type="caution">
    <text evidence="6">The sequence shown here is derived from an EMBL/GenBank/DDBJ whole genome shotgun (WGS) entry which is preliminary data.</text>
</comment>
<proteinExistence type="predicted"/>
<dbReference type="Gene3D" id="3.40.50.300">
    <property type="entry name" value="P-loop containing nucleotide triphosphate hydrolases"/>
    <property type="match status" value="1"/>
</dbReference>
<keyword evidence="7" id="KW-1185">Reference proteome</keyword>
<dbReference type="GO" id="GO:0007033">
    <property type="term" value="P:vacuole organization"/>
    <property type="evidence" value="ECO:0007669"/>
    <property type="project" value="TreeGrafter"/>
</dbReference>
<protein>
    <submittedName>
        <fullName evidence="6">Uncharacterized protein</fullName>
    </submittedName>
</protein>
<feature type="domain" description="AAA ATPase AAA+ lid" evidence="5">
    <location>
        <begin position="93"/>
        <end position="127"/>
    </location>
</feature>
<evidence type="ECO:0000256" key="2">
    <source>
        <dbReference type="ARBA" id="ARBA00022840"/>
    </source>
</evidence>
<feature type="domain" description="ATPase AAA-type core" evidence="3">
    <location>
        <begin position="1"/>
        <end position="79"/>
    </location>
</feature>
<evidence type="ECO:0000313" key="6">
    <source>
        <dbReference type="EMBL" id="RYQ97829.1"/>
    </source>
</evidence>
<evidence type="ECO:0000259" key="4">
    <source>
        <dbReference type="Pfam" id="PF09336"/>
    </source>
</evidence>
<gene>
    <name evidence="6" type="ORF">Ahy_B08g093901</name>
</gene>
<dbReference type="SUPFAM" id="SSF52540">
    <property type="entry name" value="P-loop containing nucleoside triphosphate hydrolases"/>
    <property type="match status" value="1"/>
</dbReference>
<dbReference type="Pfam" id="PF09336">
    <property type="entry name" value="Vps4_C"/>
    <property type="match status" value="1"/>
</dbReference>
<dbReference type="InterPro" id="IPR003959">
    <property type="entry name" value="ATPase_AAA_core"/>
</dbReference>
<evidence type="ECO:0000313" key="7">
    <source>
        <dbReference type="Proteomes" id="UP000289738"/>
    </source>
</evidence>
<name>A0A444Y7C3_ARAHY</name>
<dbReference type="InterPro" id="IPR041569">
    <property type="entry name" value="AAA_lid_3"/>
</dbReference>
<accession>A0A444Y7C3</accession>